<reference evidence="2 3" key="1">
    <citation type="submission" date="2015-03" db="EMBL/GenBank/DDBJ databases">
        <title>Complete genome sequence of Muricauda lutaonensis CC-HSB-11T, isolated from a coastal hot spring.</title>
        <authorList>
            <person name="Kim K.M."/>
        </authorList>
    </citation>
    <scope>NUCLEOTIDE SEQUENCE [LARGE SCALE GENOMIC DNA]</scope>
    <source>
        <strain evidence="2 3">CC-HSB-11</strain>
    </source>
</reference>
<dbReference type="AlphaFoldDB" id="A0A0D5YQG6"/>
<evidence type="ECO:0000313" key="2">
    <source>
        <dbReference type="EMBL" id="AKA34525.1"/>
    </source>
</evidence>
<protein>
    <recommendedName>
        <fullName evidence="1">RiboL-PSP-HEPN domain-containing protein</fullName>
    </recommendedName>
</protein>
<dbReference type="Pfam" id="PF18735">
    <property type="entry name" value="HEPN_RiboL-PSP"/>
    <property type="match status" value="1"/>
</dbReference>
<accession>A0A0D5YQG6</accession>
<dbReference type="STRING" id="516051.VC82_871"/>
<proteinExistence type="predicted"/>
<evidence type="ECO:0000313" key="3">
    <source>
        <dbReference type="Proteomes" id="UP000032726"/>
    </source>
</evidence>
<dbReference type="KEGG" id="mlt:VC82_871"/>
<evidence type="ECO:0000259" key="1">
    <source>
        <dbReference type="Pfam" id="PF18735"/>
    </source>
</evidence>
<name>A0A0D5YQG6_9FLAO</name>
<dbReference type="RefSeq" id="WP_045801282.1">
    <property type="nucleotide sequence ID" value="NZ_CP011071.1"/>
</dbReference>
<feature type="domain" description="RiboL-PSP-HEPN" evidence="1">
    <location>
        <begin position="11"/>
        <end position="199"/>
    </location>
</feature>
<dbReference type="HOGENOM" id="CLU_1342031_0_0_10"/>
<gene>
    <name evidence="2" type="ORF">VC82_871</name>
</gene>
<dbReference type="OrthoDB" id="1446119at2"/>
<sequence>MQDDIFTNYDRNIKRVKNLVKVYDVISSSKSGRKKVVESDILRSAAVLLHSSFEDFLRSILIWKAGSIKKEELDKIPLKGISNSGRPSKFLLGALKDHEEITVKELIIASVIDYSKFKSFSNIGEVKQAINLCGFEITEGIEKYSSTIQKLIQRRHKIVHEADRYDKPGSGNHRIRSISKKNINNWMTAIDMILRELLKQMRSS</sequence>
<dbReference type="InterPro" id="IPR041519">
    <property type="entry name" value="HEPN_RiboL-PSP"/>
</dbReference>
<dbReference type="Proteomes" id="UP000032726">
    <property type="component" value="Chromosome"/>
</dbReference>
<dbReference type="EMBL" id="CP011071">
    <property type="protein sequence ID" value="AKA34525.1"/>
    <property type="molecule type" value="Genomic_DNA"/>
</dbReference>
<organism evidence="2 3">
    <name type="scientific">Flagellimonas lutaonensis</name>
    <dbReference type="NCBI Taxonomy" id="516051"/>
    <lineage>
        <taxon>Bacteria</taxon>
        <taxon>Pseudomonadati</taxon>
        <taxon>Bacteroidota</taxon>
        <taxon>Flavobacteriia</taxon>
        <taxon>Flavobacteriales</taxon>
        <taxon>Flavobacteriaceae</taxon>
        <taxon>Flagellimonas</taxon>
    </lineage>
</organism>
<keyword evidence="3" id="KW-1185">Reference proteome</keyword>